<sequence length="181" mass="20651">MMDLVILEGLYTVFGISPPPPLAQFLNRGLHTLSLPETAKPEVATICKIIAWMNFVLLPRSSDMLNFVQIAFKVLYIVLCFGDDSSRATESMLLKHSEFTTGTRKNEVDVSMYQDCTLVEPKWCLNVSVRVWVLQRNHTRSAMVMGCCLRMNHTCIVVAQNNIVLEWFMYLSVCKLSELLR</sequence>
<proteinExistence type="predicted"/>
<reference evidence="1 2" key="1">
    <citation type="submission" date="2021-03" db="EMBL/GenBank/DDBJ databases">
        <authorList>
            <person name="King G.J."/>
            <person name="Bancroft I."/>
            <person name="Baten A."/>
            <person name="Bloomfield J."/>
            <person name="Borpatragohain P."/>
            <person name="He Z."/>
            <person name="Irish N."/>
            <person name="Irwin J."/>
            <person name="Liu K."/>
            <person name="Mauleon R.P."/>
            <person name="Moore J."/>
            <person name="Morris R."/>
            <person name="Ostergaard L."/>
            <person name="Wang B."/>
            <person name="Wells R."/>
        </authorList>
    </citation>
    <scope>NUCLEOTIDE SEQUENCE [LARGE SCALE GENOMIC DNA]</scope>
    <source>
        <strain evidence="1">R-o-18</strain>
        <tissue evidence="1">Leaf</tissue>
    </source>
</reference>
<gene>
    <name evidence="1" type="primary">A09p058360.1_BraROA</name>
    <name evidence="1" type="ORF">IGI04_037423</name>
</gene>
<comment type="caution">
    <text evidence="1">The sequence shown here is derived from an EMBL/GenBank/DDBJ whole genome shotgun (WGS) entry which is preliminary data.</text>
</comment>
<evidence type="ECO:0000313" key="2">
    <source>
        <dbReference type="Proteomes" id="UP000823674"/>
    </source>
</evidence>
<accession>A0ABQ7LHB2</accession>
<protein>
    <submittedName>
        <fullName evidence="1">Uncharacterized protein</fullName>
    </submittedName>
</protein>
<dbReference type="Proteomes" id="UP000823674">
    <property type="component" value="Chromosome A09"/>
</dbReference>
<evidence type="ECO:0000313" key="1">
    <source>
        <dbReference type="EMBL" id="KAG5385953.1"/>
    </source>
</evidence>
<organism evidence="1 2">
    <name type="scientific">Brassica rapa subsp. trilocularis</name>
    <dbReference type="NCBI Taxonomy" id="1813537"/>
    <lineage>
        <taxon>Eukaryota</taxon>
        <taxon>Viridiplantae</taxon>
        <taxon>Streptophyta</taxon>
        <taxon>Embryophyta</taxon>
        <taxon>Tracheophyta</taxon>
        <taxon>Spermatophyta</taxon>
        <taxon>Magnoliopsida</taxon>
        <taxon>eudicotyledons</taxon>
        <taxon>Gunneridae</taxon>
        <taxon>Pentapetalae</taxon>
        <taxon>rosids</taxon>
        <taxon>malvids</taxon>
        <taxon>Brassicales</taxon>
        <taxon>Brassicaceae</taxon>
        <taxon>Brassiceae</taxon>
        <taxon>Brassica</taxon>
    </lineage>
</organism>
<name>A0ABQ7LHB2_BRACM</name>
<dbReference type="EMBL" id="JADBGQ010000008">
    <property type="protein sequence ID" value="KAG5385953.1"/>
    <property type="molecule type" value="Genomic_DNA"/>
</dbReference>
<keyword evidence="2" id="KW-1185">Reference proteome</keyword>